<dbReference type="SUPFAM" id="SSF53822">
    <property type="entry name" value="Periplasmic binding protein-like I"/>
    <property type="match status" value="1"/>
</dbReference>
<dbReference type="Proteomes" id="UP000094009">
    <property type="component" value="Unassembled WGS sequence"/>
</dbReference>
<dbReference type="PROSITE" id="PS50943">
    <property type="entry name" value="HTH_CROC1"/>
    <property type="match status" value="1"/>
</dbReference>
<organism evidence="6 7">
    <name type="scientific">Thalassospira tepidiphila MCCC 1A03514</name>
    <dbReference type="NCBI Taxonomy" id="1177930"/>
    <lineage>
        <taxon>Bacteria</taxon>
        <taxon>Pseudomonadati</taxon>
        <taxon>Pseudomonadota</taxon>
        <taxon>Alphaproteobacteria</taxon>
        <taxon>Rhodospirillales</taxon>
        <taxon>Thalassospiraceae</taxon>
        <taxon>Thalassospira</taxon>
    </lineage>
</organism>
<evidence type="ECO:0000256" key="3">
    <source>
        <dbReference type="ARBA" id="ARBA00023163"/>
    </source>
</evidence>
<dbReference type="Gene3D" id="1.10.260.40">
    <property type="entry name" value="lambda repressor-like DNA-binding domains"/>
    <property type="match status" value="1"/>
</dbReference>
<feature type="domain" description="HTH cro/C1-type" evidence="5">
    <location>
        <begin position="8"/>
        <end position="51"/>
    </location>
</feature>
<evidence type="ECO:0000259" key="4">
    <source>
        <dbReference type="PROSITE" id="PS50932"/>
    </source>
</evidence>
<evidence type="ECO:0000256" key="2">
    <source>
        <dbReference type="ARBA" id="ARBA00023125"/>
    </source>
</evidence>
<dbReference type="GO" id="GO:0000976">
    <property type="term" value="F:transcription cis-regulatory region binding"/>
    <property type="evidence" value="ECO:0007669"/>
    <property type="project" value="TreeGrafter"/>
</dbReference>
<sequence>MKKNNKPTIKQIAEQAGVSPSTVSLVLNGKGEISGVTRSRVLEVVSSLNYLPRAPKNREKTAKTIKFLKIAKHGHTVNRDHSHFISDYIDGMSSEATSRGYKLQVLSYENVTASDITDILANSDATAAIILGTELTREDIQKIQDFRLPTVFIDSFYDLIDANFVDMNNGDAVYTVLSHLKDLGFSKIGFVGSETQTRNFALRKKAFMKNMHHLGLTVNSSHILSIGSTIASAYEDSLEALSNHDSVAEAYFCANDIMAYGFTKALKEKGYKIPQDISIVGFDNLPMSATLDPSLTTIDVSKRKIGSMAVTVLDELLNAEGSLPAVKVQVGAELVVRASTTPKKTG</sequence>
<evidence type="ECO:0000313" key="7">
    <source>
        <dbReference type="Proteomes" id="UP000094009"/>
    </source>
</evidence>
<dbReference type="Pfam" id="PF00356">
    <property type="entry name" value="LacI"/>
    <property type="match status" value="1"/>
</dbReference>
<proteinExistence type="predicted"/>
<keyword evidence="2" id="KW-0238">DNA-binding</keyword>
<reference evidence="6 7" key="1">
    <citation type="submission" date="2014-07" db="EMBL/GenBank/DDBJ databases">
        <title>Draft genome sequence of Thalassospira tepidiphila 1-1B.</title>
        <authorList>
            <person name="Lai Q."/>
            <person name="Shao Z."/>
        </authorList>
    </citation>
    <scope>NUCLEOTIDE SEQUENCE [LARGE SCALE GENOMIC DNA]</scope>
    <source>
        <strain evidence="6 7">MCCC 1A03514</strain>
    </source>
</reference>
<dbReference type="InterPro" id="IPR028082">
    <property type="entry name" value="Peripla_BP_I"/>
</dbReference>
<dbReference type="InterPro" id="IPR046335">
    <property type="entry name" value="LacI/GalR-like_sensor"/>
</dbReference>
<feature type="domain" description="HTH lacI-type" evidence="4">
    <location>
        <begin position="7"/>
        <end position="61"/>
    </location>
</feature>
<evidence type="ECO:0000256" key="1">
    <source>
        <dbReference type="ARBA" id="ARBA00023015"/>
    </source>
</evidence>
<dbReference type="SMART" id="SM00354">
    <property type="entry name" value="HTH_LACI"/>
    <property type="match status" value="1"/>
</dbReference>
<dbReference type="SUPFAM" id="SSF47413">
    <property type="entry name" value="lambda repressor-like DNA-binding domains"/>
    <property type="match status" value="1"/>
</dbReference>
<dbReference type="AlphaFoldDB" id="A0A853KZ47"/>
<dbReference type="Gene3D" id="3.40.50.2300">
    <property type="match status" value="2"/>
</dbReference>
<gene>
    <name evidence="6" type="ORF">TH4_11120</name>
</gene>
<dbReference type="GO" id="GO:0003700">
    <property type="term" value="F:DNA-binding transcription factor activity"/>
    <property type="evidence" value="ECO:0007669"/>
    <property type="project" value="TreeGrafter"/>
</dbReference>
<dbReference type="PROSITE" id="PS50932">
    <property type="entry name" value="HTH_LACI_2"/>
    <property type="match status" value="1"/>
</dbReference>
<protein>
    <submittedName>
        <fullName evidence="6">LacI family transcriptional regulator</fullName>
    </submittedName>
</protein>
<keyword evidence="1" id="KW-0805">Transcription regulation</keyword>
<dbReference type="PANTHER" id="PTHR30146:SF150">
    <property type="entry name" value="ARABINOSE METABOLISM TRANSCRIPTIONAL REPRESSOR"/>
    <property type="match status" value="1"/>
</dbReference>
<accession>A0A853KZ47</accession>
<dbReference type="InterPro" id="IPR000843">
    <property type="entry name" value="HTH_LacI"/>
</dbReference>
<dbReference type="InterPro" id="IPR001387">
    <property type="entry name" value="Cro/C1-type_HTH"/>
</dbReference>
<dbReference type="RefSeq" id="WP_064781117.1">
    <property type="nucleotide sequence ID" value="NZ_JPVZ01000004.1"/>
</dbReference>
<dbReference type="EMBL" id="JPVZ01000004">
    <property type="protein sequence ID" value="OAZ09735.1"/>
    <property type="molecule type" value="Genomic_DNA"/>
</dbReference>
<dbReference type="Pfam" id="PF13377">
    <property type="entry name" value="Peripla_BP_3"/>
    <property type="match status" value="1"/>
</dbReference>
<dbReference type="InterPro" id="IPR010982">
    <property type="entry name" value="Lambda_DNA-bd_dom_sf"/>
</dbReference>
<name>A0A853KZ47_9PROT</name>
<comment type="caution">
    <text evidence="6">The sequence shown here is derived from an EMBL/GenBank/DDBJ whole genome shotgun (WGS) entry which is preliminary data.</text>
</comment>
<dbReference type="CDD" id="cd01392">
    <property type="entry name" value="HTH_LacI"/>
    <property type="match status" value="1"/>
</dbReference>
<keyword evidence="3" id="KW-0804">Transcription</keyword>
<dbReference type="PANTHER" id="PTHR30146">
    <property type="entry name" value="LACI-RELATED TRANSCRIPTIONAL REPRESSOR"/>
    <property type="match status" value="1"/>
</dbReference>
<evidence type="ECO:0000259" key="5">
    <source>
        <dbReference type="PROSITE" id="PS50943"/>
    </source>
</evidence>
<evidence type="ECO:0000313" key="6">
    <source>
        <dbReference type="EMBL" id="OAZ09735.1"/>
    </source>
</evidence>